<comment type="subcellular location">
    <subcellularLocation>
        <location evidence="1 5 6">Nucleus</location>
    </subcellularLocation>
</comment>
<feature type="region of interest" description="Disordered" evidence="7">
    <location>
        <begin position="259"/>
        <end position="312"/>
    </location>
</feature>
<dbReference type="CDD" id="cd00086">
    <property type="entry name" value="homeodomain"/>
    <property type="match status" value="1"/>
</dbReference>
<sequence>MSARQDMAPIAMAVVDHINDRRGIPPPSYVYPPPSCAAVPMHQPMCAGLGTLCAVVAQSDLGKGQMPMVSNSDIQKPPRRTRHSFPWRHTSMLERAFHSDPFPPQAARADLAEKLGVTTRCIQIWFQNRRQKWKELHSVRGEELVPFKKLWKQAEEGAAAADLKHGKECIMSNEPMEVQDIEKEPTKPSLSAADSSYDAPTKMNKTVWKPAVRNDEVGTPTSAPLMTVSVPPLSARGMLPIDSPTQLTSKRSVAAIAPPASHPSAAMTPTDTSGLPPLPSGLPPPPTGMAPSSTGLPLMSAAGMPSSGVSPANMPPANMPTAGMPTTNLPPAGMPAGLPTMPATGMTSDGMPPANMPPTGVTAAGMPGGMGHLSAGLASSSHPPMGPGDAAHIQALAQEVRAKMQVVEMQQVQVDAHLKELRELRSQQLQQHQAHHQPLLSSGTSALLQSPLLSQPHQLAPSHPSMQTGGSGWPPLSPHADLSNTGLLTHLSNLGMLSSQTYQQHLPSPSTQLAWGPSLSMRHHEQSWLSPSPLPPSMPPAPPPMHATPLWGAYDYDRYGPGPCCYPPASTAGIGMPSGMHYPSQQPLASPSLVAHSKIVTASCVSRAPPPPPPSQCSSSMHMVGQHGADVVGALGQLRHQHLC</sequence>
<evidence type="ECO:0000256" key="7">
    <source>
        <dbReference type="SAM" id="MobiDB-lite"/>
    </source>
</evidence>
<feature type="compositionally biased region" description="Pro residues" evidence="7">
    <location>
        <begin position="276"/>
        <end position="288"/>
    </location>
</feature>
<keyword evidence="3 5" id="KW-0371">Homeobox</keyword>
<dbReference type="EMBL" id="HBEY01012647">
    <property type="protein sequence ID" value="CAD8602746.1"/>
    <property type="molecule type" value="Transcribed_RNA"/>
</dbReference>
<evidence type="ECO:0000313" key="9">
    <source>
        <dbReference type="EMBL" id="CAD8602746.1"/>
    </source>
</evidence>
<dbReference type="InterPro" id="IPR009057">
    <property type="entry name" value="Homeodomain-like_sf"/>
</dbReference>
<dbReference type="SMART" id="SM00389">
    <property type="entry name" value="HOX"/>
    <property type="match status" value="1"/>
</dbReference>
<feature type="domain" description="Homeobox" evidence="8">
    <location>
        <begin position="76"/>
        <end position="136"/>
    </location>
</feature>
<evidence type="ECO:0000259" key="8">
    <source>
        <dbReference type="PROSITE" id="PS50071"/>
    </source>
</evidence>
<gene>
    <name evidence="9" type="ORF">CPEL01642_LOCUS6079</name>
</gene>
<evidence type="ECO:0000256" key="2">
    <source>
        <dbReference type="ARBA" id="ARBA00023125"/>
    </source>
</evidence>
<dbReference type="GO" id="GO:0000981">
    <property type="term" value="F:DNA-binding transcription factor activity, RNA polymerase II-specific"/>
    <property type="evidence" value="ECO:0007669"/>
    <property type="project" value="InterPro"/>
</dbReference>
<reference evidence="9" key="1">
    <citation type="submission" date="2021-01" db="EMBL/GenBank/DDBJ databases">
        <authorList>
            <person name="Corre E."/>
            <person name="Pelletier E."/>
            <person name="Niang G."/>
            <person name="Scheremetjew M."/>
            <person name="Finn R."/>
            <person name="Kale V."/>
            <person name="Holt S."/>
            <person name="Cochrane G."/>
            <person name="Meng A."/>
            <person name="Brown T."/>
            <person name="Cohen L."/>
        </authorList>
    </citation>
    <scope>NUCLEOTIDE SEQUENCE</scope>
    <source>
        <strain evidence="9">PLY182g</strain>
    </source>
</reference>
<feature type="region of interest" description="Disordered" evidence="7">
    <location>
        <begin position="455"/>
        <end position="480"/>
    </location>
</feature>
<dbReference type="AlphaFoldDB" id="A0A7S0PY55"/>
<dbReference type="PROSITE" id="PS50071">
    <property type="entry name" value="HOMEOBOX_2"/>
    <property type="match status" value="1"/>
</dbReference>
<dbReference type="Pfam" id="PF00046">
    <property type="entry name" value="Homeodomain"/>
    <property type="match status" value="1"/>
</dbReference>
<dbReference type="PANTHER" id="PTHR24323">
    <property type="entry name" value="CEH-10 HOMEODOMAIN-CONTAINING HOMOLOG"/>
    <property type="match status" value="1"/>
</dbReference>
<dbReference type="GO" id="GO:0005634">
    <property type="term" value="C:nucleus"/>
    <property type="evidence" value="ECO:0007669"/>
    <property type="project" value="UniProtKB-SubCell"/>
</dbReference>
<organism evidence="9">
    <name type="scientific">Coccolithus braarudii</name>
    <dbReference type="NCBI Taxonomy" id="221442"/>
    <lineage>
        <taxon>Eukaryota</taxon>
        <taxon>Haptista</taxon>
        <taxon>Haptophyta</taxon>
        <taxon>Prymnesiophyceae</taxon>
        <taxon>Coccolithales</taxon>
        <taxon>Coccolithaceae</taxon>
        <taxon>Coccolithus</taxon>
    </lineage>
</organism>
<evidence type="ECO:0000256" key="4">
    <source>
        <dbReference type="ARBA" id="ARBA00023242"/>
    </source>
</evidence>
<feature type="DNA-binding region" description="Homeobox" evidence="5">
    <location>
        <begin position="78"/>
        <end position="137"/>
    </location>
</feature>
<proteinExistence type="predicted"/>
<dbReference type="GO" id="GO:0000976">
    <property type="term" value="F:transcription cis-regulatory region binding"/>
    <property type="evidence" value="ECO:0007669"/>
    <property type="project" value="TreeGrafter"/>
</dbReference>
<dbReference type="InterPro" id="IPR051775">
    <property type="entry name" value="Homeobox_domain"/>
</dbReference>
<evidence type="ECO:0000256" key="6">
    <source>
        <dbReference type="RuleBase" id="RU000682"/>
    </source>
</evidence>
<dbReference type="PROSITE" id="PS00027">
    <property type="entry name" value="HOMEOBOX_1"/>
    <property type="match status" value="1"/>
</dbReference>
<accession>A0A7S0PY55</accession>
<keyword evidence="4 5" id="KW-0539">Nucleus</keyword>
<evidence type="ECO:0000256" key="5">
    <source>
        <dbReference type="PROSITE-ProRule" id="PRU00108"/>
    </source>
</evidence>
<name>A0A7S0PY55_9EUKA</name>
<protein>
    <recommendedName>
        <fullName evidence="8">Homeobox domain-containing protein</fullName>
    </recommendedName>
</protein>
<dbReference type="InterPro" id="IPR001356">
    <property type="entry name" value="HD"/>
</dbReference>
<keyword evidence="2 5" id="KW-0238">DNA-binding</keyword>
<dbReference type="PANTHER" id="PTHR24323:SF7">
    <property type="entry name" value="HOMEOBOX DOMAIN-CONTAINING PROTEIN"/>
    <property type="match status" value="1"/>
</dbReference>
<dbReference type="SUPFAM" id="SSF46689">
    <property type="entry name" value="Homeodomain-like"/>
    <property type="match status" value="1"/>
</dbReference>
<dbReference type="InterPro" id="IPR017970">
    <property type="entry name" value="Homeobox_CS"/>
</dbReference>
<dbReference type="Gene3D" id="1.10.10.60">
    <property type="entry name" value="Homeodomain-like"/>
    <property type="match status" value="1"/>
</dbReference>
<evidence type="ECO:0000256" key="3">
    <source>
        <dbReference type="ARBA" id="ARBA00023155"/>
    </source>
</evidence>
<evidence type="ECO:0000256" key="1">
    <source>
        <dbReference type="ARBA" id="ARBA00004123"/>
    </source>
</evidence>